<organism evidence="1 2">
    <name type="scientific">Candidatus Daviesbacteria bacterium RIFCSPHIGHO2_02_FULL_39_12</name>
    <dbReference type="NCBI Taxonomy" id="1797770"/>
    <lineage>
        <taxon>Bacteria</taxon>
        <taxon>Candidatus Daviesiibacteriota</taxon>
    </lineage>
</organism>
<accession>A0A1F5J8X9</accession>
<dbReference type="Proteomes" id="UP000177042">
    <property type="component" value="Unassembled WGS sequence"/>
</dbReference>
<dbReference type="EMBL" id="MFCX01000032">
    <property type="protein sequence ID" value="OGE25094.1"/>
    <property type="molecule type" value="Genomic_DNA"/>
</dbReference>
<proteinExistence type="predicted"/>
<gene>
    <name evidence="1" type="ORF">A3C26_02020</name>
</gene>
<name>A0A1F5J8X9_9BACT</name>
<sequence length="90" mass="10116">MKLGVRDDIPYSEPISLADLTIARGAAKVLISKTKVDQWVGKLLEKGARDAVLETVEKVYPNLDDPEVNRMMRVIYGQEWQLSNPPYAIS</sequence>
<dbReference type="AlphaFoldDB" id="A0A1F5J8X9"/>
<comment type="caution">
    <text evidence="1">The sequence shown here is derived from an EMBL/GenBank/DDBJ whole genome shotgun (WGS) entry which is preliminary data.</text>
</comment>
<protein>
    <submittedName>
        <fullName evidence="1">Uncharacterized protein</fullName>
    </submittedName>
</protein>
<evidence type="ECO:0000313" key="2">
    <source>
        <dbReference type="Proteomes" id="UP000177042"/>
    </source>
</evidence>
<reference evidence="1 2" key="1">
    <citation type="journal article" date="2016" name="Nat. Commun.">
        <title>Thousands of microbial genomes shed light on interconnected biogeochemical processes in an aquifer system.</title>
        <authorList>
            <person name="Anantharaman K."/>
            <person name="Brown C.T."/>
            <person name="Hug L.A."/>
            <person name="Sharon I."/>
            <person name="Castelle C.J."/>
            <person name="Probst A.J."/>
            <person name="Thomas B.C."/>
            <person name="Singh A."/>
            <person name="Wilkins M.J."/>
            <person name="Karaoz U."/>
            <person name="Brodie E.L."/>
            <person name="Williams K.H."/>
            <person name="Hubbard S.S."/>
            <person name="Banfield J.F."/>
        </authorList>
    </citation>
    <scope>NUCLEOTIDE SEQUENCE [LARGE SCALE GENOMIC DNA]</scope>
</reference>
<evidence type="ECO:0000313" key="1">
    <source>
        <dbReference type="EMBL" id="OGE25094.1"/>
    </source>
</evidence>